<comment type="caution">
    <text evidence="3">The sequence shown here is derived from an EMBL/GenBank/DDBJ whole genome shotgun (WGS) entry which is preliminary data.</text>
</comment>
<dbReference type="Gene3D" id="2.60.260.40">
    <property type="entry name" value="q5lls5 like domains"/>
    <property type="match status" value="1"/>
</dbReference>
<proteinExistence type="predicted"/>
<reference evidence="3" key="1">
    <citation type="journal article" date="2020" name="Nat. Commun.">
        <title>Large-scale genome sequencing of mycorrhizal fungi provides insights into the early evolution of symbiotic traits.</title>
        <authorList>
            <person name="Miyauchi S."/>
            <person name="Kiss E."/>
            <person name="Kuo A."/>
            <person name="Drula E."/>
            <person name="Kohler A."/>
            <person name="Sanchez-Garcia M."/>
            <person name="Morin E."/>
            <person name="Andreopoulos B."/>
            <person name="Barry K.W."/>
            <person name="Bonito G."/>
            <person name="Buee M."/>
            <person name="Carver A."/>
            <person name="Chen C."/>
            <person name="Cichocki N."/>
            <person name="Clum A."/>
            <person name="Culley D."/>
            <person name="Crous P.W."/>
            <person name="Fauchery L."/>
            <person name="Girlanda M."/>
            <person name="Hayes R.D."/>
            <person name="Keri Z."/>
            <person name="LaButti K."/>
            <person name="Lipzen A."/>
            <person name="Lombard V."/>
            <person name="Magnuson J."/>
            <person name="Maillard F."/>
            <person name="Murat C."/>
            <person name="Nolan M."/>
            <person name="Ohm R.A."/>
            <person name="Pangilinan J."/>
            <person name="Pereira M.F."/>
            <person name="Perotto S."/>
            <person name="Peter M."/>
            <person name="Pfister S."/>
            <person name="Riley R."/>
            <person name="Sitrit Y."/>
            <person name="Stielow J.B."/>
            <person name="Szollosi G."/>
            <person name="Zifcakova L."/>
            <person name="Stursova M."/>
            <person name="Spatafora J.W."/>
            <person name="Tedersoo L."/>
            <person name="Vaario L.M."/>
            <person name="Yamada A."/>
            <person name="Yan M."/>
            <person name="Wang P."/>
            <person name="Xu J."/>
            <person name="Bruns T."/>
            <person name="Baldrian P."/>
            <person name="Vilgalys R."/>
            <person name="Dunand C."/>
            <person name="Henrissat B."/>
            <person name="Grigoriev I.V."/>
            <person name="Hibbett D."/>
            <person name="Nagy L.G."/>
            <person name="Martin F.M."/>
        </authorList>
    </citation>
    <scope>NUCLEOTIDE SEQUENCE</scope>
    <source>
        <strain evidence="3">UP504</strain>
    </source>
</reference>
<feature type="region of interest" description="Disordered" evidence="1">
    <location>
        <begin position="1"/>
        <end position="70"/>
    </location>
</feature>
<evidence type="ECO:0000313" key="3">
    <source>
        <dbReference type="EMBL" id="KAF9514066.1"/>
    </source>
</evidence>
<dbReference type="PANTHER" id="PTHR13156:SF0">
    <property type="entry name" value="NADH DEHYDROGENASE [UBIQUINONE] IRON-SULFUR PROTEIN 6, MITOCHONDRIAL"/>
    <property type="match status" value="1"/>
</dbReference>
<dbReference type="InterPro" id="IPR019401">
    <property type="entry name" value="Znf_CHCC"/>
</dbReference>
<protein>
    <recommendedName>
        <fullName evidence="2">Zinc finger CHCC-type domain-containing protein</fullName>
    </recommendedName>
</protein>
<feature type="compositionally biased region" description="Polar residues" evidence="1">
    <location>
        <begin position="48"/>
        <end position="57"/>
    </location>
</feature>
<evidence type="ECO:0000259" key="2">
    <source>
        <dbReference type="Pfam" id="PF10276"/>
    </source>
</evidence>
<feature type="compositionally biased region" description="Low complexity" evidence="1">
    <location>
        <begin position="11"/>
        <end position="30"/>
    </location>
</feature>
<evidence type="ECO:0000256" key="1">
    <source>
        <dbReference type="SAM" id="MobiDB-lite"/>
    </source>
</evidence>
<gene>
    <name evidence="3" type="ORF">BS47DRAFT_903464</name>
</gene>
<dbReference type="OrthoDB" id="307899at2759"/>
<dbReference type="GO" id="GO:0006120">
    <property type="term" value="P:mitochondrial electron transport, NADH to ubiquinone"/>
    <property type="evidence" value="ECO:0007669"/>
    <property type="project" value="TreeGrafter"/>
</dbReference>
<organism evidence="3 4">
    <name type="scientific">Hydnum rufescens UP504</name>
    <dbReference type="NCBI Taxonomy" id="1448309"/>
    <lineage>
        <taxon>Eukaryota</taxon>
        <taxon>Fungi</taxon>
        <taxon>Dikarya</taxon>
        <taxon>Basidiomycota</taxon>
        <taxon>Agaricomycotina</taxon>
        <taxon>Agaricomycetes</taxon>
        <taxon>Cantharellales</taxon>
        <taxon>Hydnaceae</taxon>
        <taxon>Hydnum</taxon>
    </lineage>
</organism>
<dbReference type="EMBL" id="MU128965">
    <property type="protein sequence ID" value="KAF9514066.1"/>
    <property type="molecule type" value="Genomic_DNA"/>
</dbReference>
<dbReference type="PANTHER" id="PTHR13156">
    <property type="entry name" value="NADH-UBIQUINONE OXIDOREDUCTASE 13 KD-A SUBUNIT"/>
    <property type="match status" value="1"/>
</dbReference>
<evidence type="ECO:0000313" key="4">
    <source>
        <dbReference type="Proteomes" id="UP000886523"/>
    </source>
</evidence>
<dbReference type="GO" id="GO:0005739">
    <property type="term" value="C:mitochondrion"/>
    <property type="evidence" value="ECO:0007669"/>
    <property type="project" value="GOC"/>
</dbReference>
<feature type="domain" description="Zinc finger CHCC-type" evidence="2">
    <location>
        <begin position="100"/>
        <end position="130"/>
    </location>
</feature>
<sequence>MIPRVRATLGSVRPLSRSVSSSPPWFTASTPLPPLPVTPGPTSAVPQAPNTPQTWSTSQQPRPPSASSPRFEQIAYEFQPAPLSAMEMINNEPIIFTETRIAVCEGGGGPLGHPKIYINLDKPGSRPCGYDFLWTLFFVALSHLLIVAP</sequence>
<name>A0A9P6B0E0_9AGAM</name>
<dbReference type="Proteomes" id="UP000886523">
    <property type="component" value="Unassembled WGS sequence"/>
</dbReference>
<dbReference type="AlphaFoldDB" id="A0A9P6B0E0"/>
<accession>A0A9P6B0E0</accession>
<dbReference type="Pfam" id="PF10276">
    <property type="entry name" value="zf-CHCC"/>
    <property type="match status" value="1"/>
</dbReference>
<keyword evidence="4" id="KW-1185">Reference proteome</keyword>